<name>A0A6A6RRS6_9PLEO</name>
<organism evidence="1 2">
    <name type="scientific">Massarina eburnea CBS 473.64</name>
    <dbReference type="NCBI Taxonomy" id="1395130"/>
    <lineage>
        <taxon>Eukaryota</taxon>
        <taxon>Fungi</taxon>
        <taxon>Dikarya</taxon>
        <taxon>Ascomycota</taxon>
        <taxon>Pezizomycotina</taxon>
        <taxon>Dothideomycetes</taxon>
        <taxon>Pleosporomycetidae</taxon>
        <taxon>Pleosporales</taxon>
        <taxon>Massarineae</taxon>
        <taxon>Massarinaceae</taxon>
        <taxon>Massarina</taxon>
    </lineage>
</organism>
<gene>
    <name evidence="1" type="ORF">P280DRAFT_93235</name>
</gene>
<reference evidence="1" key="1">
    <citation type="journal article" date="2020" name="Stud. Mycol.">
        <title>101 Dothideomycetes genomes: a test case for predicting lifestyles and emergence of pathogens.</title>
        <authorList>
            <person name="Haridas S."/>
            <person name="Albert R."/>
            <person name="Binder M."/>
            <person name="Bloem J."/>
            <person name="Labutti K."/>
            <person name="Salamov A."/>
            <person name="Andreopoulos B."/>
            <person name="Baker S."/>
            <person name="Barry K."/>
            <person name="Bills G."/>
            <person name="Bluhm B."/>
            <person name="Cannon C."/>
            <person name="Castanera R."/>
            <person name="Culley D."/>
            <person name="Daum C."/>
            <person name="Ezra D."/>
            <person name="Gonzalez J."/>
            <person name="Henrissat B."/>
            <person name="Kuo A."/>
            <person name="Liang C."/>
            <person name="Lipzen A."/>
            <person name="Lutzoni F."/>
            <person name="Magnuson J."/>
            <person name="Mondo S."/>
            <person name="Nolan M."/>
            <person name="Ohm R."/>
            <person name="Pangilinan J."/>
            <person name="Park H.-J."/>
            <person name="Ramirez L."/>
            <person name="Alfaro M."/>
            <person name="Sun H."/>
            <person name="Tritt A."/>
            <person name="Yoshinaga Y."/>
            <person name="Zwiers L.-H."/>
            <person name="Turgeon B."/>
            <person name="Goodwin S."/>
            <person name="Spatafora J."/>
            <person name="Crous P."/>
            <person name="Grigoriev I."/>
        </authorList>
    </citation>
    <scope>NUCLEOTIDE SEQUENCE</scope>
    <source>
        <strain evidence="1">CBS 473.64</strain>
    </source>
</reference>
<dbReference type="Proteomes" id="UP000799753">
    <property type="component" value="Unassembled WGS sequence"/>
</dbReference>
<protein>
    <recommendedName>
        <fullName evidence="3">F-box domain-containing protein</fullName>
    </recommendedName>
</protein>
<evidence type="ECO:0008006" key="3">
    <source>
        <dbReference type="Google" id="ProtNLM"/>
    </source>
</evidence>
<evidence type="ECO:0000313" key="2">
    <source>
        <dbReference type="Proteomes" id="UP000799753"/>
    </source>
</evidence>
<dbReference type="EMBL" id="MU006791">
    <property type="protein sequence ID" value="KAF2638166.1"/>
    <property type="molecule type" value="Genomic_DNA"/>
</dbReference>
<keyword evidence="2" id="KW-1185">Reference proteome</keyword>
<accession>A0A6A6RRS6</accession>
<sequence length="238" mass="26827">MLSGQASESAYILSLPEELILQIAGYVDGDSYARQNTLRNLALTHRFFTGPATEVMLQSPIANLDTAHDLIRVLLKNPCQLQSIRKLEIHSRASAHPIPISHATKQACKAQICAYDAGQHNGYEPLWLLDIDQEERMTYIGVLLTLLPQLEHLCLVDAAPGSPLAVFWNYWRNIALSSKQRVTAKDTKCRSAVHFVEVVFAGDVYGKLEIAEYMWKGEGQSTSDRDMAKSILMRWRWK</sequence>
<dbReference type="AlphaFoldDB" id="A0A6A6RRS6"/>
<proteinExistence type="predicted"/>
<evidence type="ECO:0000313" key="1">
    <source>
        <dbReference type="EMBL" id="KAF2638166.1"/>
    </source>
</evidence>